<accession>A0ABM9RTM7</accession>
<protein>
    <submittedName>
        <fullName evidence="2">Phage minor structural domain protein</fullName>
    </submittedName>
</protein>
<keyword evidence="3" id="KW-1185">Reference proteome</keyword>
<dbReference type="EMBL" id="LN680000">
    <property type="protein sequence ID" value="CEJ75428.1"/>
    <property type="molecule type" value="Genomic_DNA"/>
</dbReference>
<gene>
    <name evidence="2" type="ORF">ATCC9714_PCS200211</name>
</gene>
<evidence type="ECO:0000313" key="3">
    <source>
        <dbReference type="Proteomes" id="UP000032811"/>
    </source>
</evidence>
<sequence>MQCYKPSNTNFDRNGDIKLQPSSAILKVELNGICEIEIEHSYDKEKRWKTIENLGVIKCDVCYSKNQQLFRIYDVAKGMFGVKVKARHIYFDLIDKIIVDTRAVNFNCETALNIILTGTKFRGHSDISLTNTAYFVKMNALSAISGDSDNTLLNRWGGEVIADNFDVYVNHRIGGNYGVKVKYARNMLDIDLAENTDEIATRIYPQAYNGIMLPELYIDSPLINKYPIIKERHMVFEDLKLKEDCNGEDEQGFETRESLYEAMRQRVKEAFKSGLDKPKVSGKVDIAILENTEEYKSFKNLVNVGIGDTLIVEHQNIGVDLTTRCVGLEWDILNKKYNAITLGELNTDYFDRQDLAKEKLDSILNSNGNVKAESLEGVVSALNTKFQALRDIAQPQQVKAMLFEDRIKGSKTYGALALGSMGLMIANKRTLDDKDWQWNTFIGGGYVYADWLIGKLKTVLIENADGSLQMDLSKGNGINFLKNGIKSIELAGNRLKFYDWDGVGKPVGEIFSGRLTGTEIPGILLSNSTDGYSGIAYEDKNNSNSYPFYIKFDKHNLTGDAKYPIMVYEKMCMNGWSLVLDKDGLNEIFRSKNSNDFINKATNYWGVVGSNLNWKMKLGNESFWLYDLNTNAAYFNSSPYETYFAGRDYKYASFKSGHCKLWDGSQIYASFSTENGFSFWKNGNDALFTSTTNNLVSKLKFYADNGIHVNGDFTVNGNKNCVQKTKHYGERLFYSVEDCESYLTDRSMHLLTVDEVKHNNNKVTYERVVLLDNIFKDSVNLDLDYTVEIIKQGWGDYRIKEQTKDYFVVESDRKDFTFKYVVTAKRQGFEEERNKEVFLDALKETDLNNNIIENKEYWRLYTETEKEGDSIGSK</sequence>
<keyword evidence="2" id="KW-0614">Plasmid</keyword>
<name>A0ABM9RTM7_PARSO</name>
<dbReference type="GeneID" id="97539293"/>
<feature type="domain" description="Tail spike" evidence="1">
    <location>
        <begin position="90"/>
        <end position="345"/>
    </location>
</feature>
<evidence type="ECO:0000313" key="2">
    <source>
        <dbReference type="EMBL" id="CEJ75428.1"/>
    </source>
</evidence>
<dbReference type="Pfam" id="PF06605">
    <property type="entry name" value="Prophage_tail"/>
    <property type="match status" value="1"/>
</dbReference>
<dbReference type="Proteomes" id="UP000032811">
    <property type="component" value="Plasmid pCS2"/>
</dbReference>
<geneLocation type="plasmid" evidence="2 3">
    <name>pCS2</name>
</geneLocation>
<dbReference type="NCBIfam" id="TIGR01665">
    <property type="entry name" value="put_anti_recept"/>
    <property type="match status" value="1"/>
</dbReference>
<dbReference type="InterPro" id="IPR010572">
    <property type="entry name" value="Tail_dom"/>
</dbReference>
<dbReference type="RefSeq" id="WP_057544311.1">
    <property type="nucleotide sequence ID" value="NZ_CDNJ01000001.1"/>
</dbReference>
<evidence type="ECO:0000259" key="1">
    <source>
        <dbReference type="Pfam" id="PF06605"/>
    </source>
</evidence>
<dbReference type="InterPro" id="IPR007119">
    <property type="entry name" value="Phage_tail_spike_N"/>
</dbReference>
<organism evidence="2 3">
    <name type="scientific">Paraclostridium sordellii</name>
    <name type="common">Clostridium sordellii</name>
    <dbReference type="NCBI Taxonomy" id="1505"/>
    <lineage>
        <taxon>Bacteria</taxon>
        <taxon>Bacillati</taxon>
        <taxon>Bacillota</taxon>
        <taxon>Clostridia</taxon>
        <taxon>Peptostreptococcales</taxon>
        <taxon>Peptostreptococcaceae</taxon>
        <taxon>Paraclostridium</taxon>
    </lineage>
</organism>
<proteinExistence type="predicted"/>
<reference evidence="2 3" key="1">
    <citation type="submission" date="2014-11" db="EMBL/GenBank/DDBJ databases">
        <authorList>
            <person name="Aslett M.A."/>
            <person name="De Silva N."/>
        </authorList>
    </citation>
    <scope>NUCLEOTIDE SEQUENCE [LARGE SCALE GENOMIC DNA]</scope>
    <source>
        <strain evidence="2 3">ATCC9714</strain>
        <plasmid evidence="2 3">pCS2</plasmid>
    </source>
</reference>